<dbReference type="PANTHER" id="PTHR43617:SF2">
    <property type="entry name" value="UPF0039 PROTEIN SLL0451"/>
    <property type="match status" value="1"/>
</dbReference>
<dbReference type="SUPFAM" id="SSF55729">
    <property type="entry name" value="Acyl-CoA N-acyltransferases (Nat)"/>
    <property type="match status" value="1"/>
</dbReference>
<organism evidence="2 3">
    <name type="scientific">Candidatus Pristimantibacillus lignocellulolyticus</name>
    <dbReference type="NCBI Taxonomy" id="2994561"/>
    <lineage>
        <taxon>Bacteria</taxon>
        <taxon>Bacillati</taxon>
        <taxon>Bacillota</taxon>
        <taxon>Bacilli</taxon>
        <taxon>Bacillales</taxon>
        <taxon>Paenibacillaceae</taxon>
        <taxon>Candidatus Pristimantibacillus</taxon>
    </lineage>
</organism>
<dbReference type="InterPro" id="IPR016181">
    <property type="entry name" value="Acyl_CoA_acyltransferase"/>
</dbReference>
<evidence type="ECO:0000313" key="3">
    <source>
        <dbReference type="Proteomes" id="UP001056756"/>
    </source>
</evidence>
<feature type="domain" description="N-acetyltransferase" evidence="1">
    <location>
        <begin position="2"/>
        <end position="146"/>
    </location>
</feature>
<dbReference type="InterPro" id="IPR050276">
    <property type="entry name" value="MshD_Acetyltransferase"/>
</dbReference>
<dbReference type="Proteomes" id="UP001056756">
    <property type="component" value="Chromosome"/>
</dbReference>
<dbReference type="CDD" id="cd04301">
    <property type="entry name" value="NAT_SF"/>
    <property type="match status" value="1"/>
</dbReference>
<sequence>MISLRSIDQSNWEECIDLKPKQEQQRFIASNLYSIAEAHFLPDFVTKSIYFEEILVGFAMYGKAPEDSNYWIYRFMIDNQFQGRGYGKKAMKLIINDVEMKDDRTDILMLGYNPENDSAKKFYEKVGFQEVGLAPWGEILVKYSFT</sequence>
<dbReference type="PANTHER" id="PTHR43617">
    <property type="entry name" value="L-AMINO ACID N-ACETYLTRANSFERASE"/>
    <property type="match status" value="1"/>
</dbReference>
<gene>
    <name evidence="2" type="ORF">NAG76_18555</name>
</gene>
<evidence type="ECO:0000259" key="1">
    <source>
        <dbReference type="PROSITE" id="PS51186"/>
    </source>
</evidence>
<dbReference type="KEGG" id="plig:NAG76_18555"/>
<proteinExistence type="predicted"/>
<dbReference type="Gene3D" id="3.40.630.30">
    <property type="match status" value="1"/>
</dbReference>
<dbReference type="AlphaFoldDB" id="A0A9J6ZDA7"/>
<protein>
    <submittedName>
        <fullName evidence="2">GNAT family N-acetyltransferase</fullName>
    </submittedName>
</protein>
<evidence type="ECO:0000313" key="2">
    <source>
        <dbReference type="EMBL" id="URN93809.1"/>
    </source>
</evidence>
<dbReference type="InterPro" id="IPR000182">
    <property type="entry name" value="GNAT_dom"/>
</dbReference>
<reference evidence="2" key="1">
    <citation type="submission" date="2022-05" db="EMBL/GenBank/DDBJ databases">
        <title>Novel bacterial taxa in a minimal lignocellulolytic consortium and its capacity to transform plastics disclosed by genome-resolved metagenomics.</title>
        <authorList>
            <person name="Rodriguez C.A.D."/>
            <person name="Diaz-Garcia L."/>
            <person name="Herrera K."/>
            <person name="Tarazona N.A."/>
            <person name="Sproer C."/>
            <person name="Overmann J."/>
            <person name="Jimenez D.J."/>
        </authorList>
    </citation>
    <scope>NUCLEOTIDE SEQUENCE</scope>
    <source>
        <strain evidence="2">MAG5</strain>
    </source>
</reference>
<dbReference type="GO" id="GO:0016747">
    <property type="term" value="F:acyltransferase activity, transferring groups other than amino-acyl groups"/>
    <property type="evidence" value="ECO:0007669"/>
    <property type="project" value="InterPro"/>
</dbReference>
<dbReference type="EMBL" id="CP097899">
    <property type="protein sequence ID" value="URN93809.1"/>
    <property type="molecule type" value="Genomic_DNA"/>
</dbReference>
<dbReference type="Pfam" id="PF00583">
    <property type="entry name" value="Acetyltransf_1"/>
    <property type="match status" value="1"/>
</dbReference>
<dbReference type="PROSITE" id="PS51186">
    <property type="entry name" value="GNAT"/>
    <property type="match status" value="1"/>
</dbReference>
<accession>A0A9J6ZDA7</accession>
<name>A0A9J6ZDA7_9BACL</name>